<dbReference type="SUPFAM" id="SSF49478">
    <property type="entry name" value="Cna protein B-type domain"/>
    <property type="match status" value="1"/>
</dbReference>
<dbReference type="EMBL" id="FAOP01000010">
    <property type="protein sequence ID" value="CUU08586.1"/>
    <property type="molecule type" value="Genomic_DNA"/>
</dbReference>
<dbReference type="OrthoDB" id="176752at2"/>
<proteinExistence type="predicted"/>
<dbReference type="Gene3D" id="2.60.40.1120">
    <property type="entry name" value="Carboxypeptidase-like, regulatory domain"/>
    <property type="match status" value="1"/>
</dbReference>
<accession>A0A0P1LZH5</accession>
<dbReference type="PROSITE" id="PS51257">
    <property type="entry name" value="PROKAR_LIPOPROTEIN"/>
    <property type="match status" value="1"/>
</dbReference>
<protein>
    <submittedName>
        <fullName evidence="1">Right handed beta helix region</fullName>
    </submittedName>
</protein>
<evidence type="ECO:0000313" key="2">
    <source>
        <dbReference type="Proteomes" id="UP000182011"/>
    </source>
</evidence>
<accession>A0A0P1LDV8</accession>
<accession>A0A0P1MA38</accession>
<sequence length="471" mass="52474">MFKKIAFHFLILLLFYSCSPNKPSGKSIAGRVILKDTTDFSNVKVLLYNPAPVDTSISNPAVKFNLFNQDLTVYLFDYRWQKPLYQTFTDKDGNFKFSDVPEGEYILFVQKDGYGWKFAKISTSSDSKTLTLEKEKVIFGVINDKDTLKENVLIKGDVLIPSGSTVYIKDGAVLKFDGYYKFIVEGNLIVENFDFNSPIIFTTGDTSVYFDGVYVRNRGSVKIKNAVFRSANVGLSVDASDCEVGYSLFVGNKSYGISATGINSGRYVRVYNCIFAGRVYGFGPGQPVGVNFEFTDTNAIVSNSIFYLNSESGVYCTTSGVRIEGNYFSGNGYSIEIWSNVNRDTLLIKNNEFVHSKNYHVLHRGGIAKYLYNNIYSTAGGITLSPAYGSPVAVINFNNLSGKKYLLALGGYTSNTDARFNFWGTVSEAEIRNLIFDRNDVSPSDPYYNRYGVVDYSGFLTSPIPNAGIRR</sequence>
<accession>A0A0P1MJD2</accession>
<organism evidence="1 2">
    <name type="scientific">Candidatus Kryptonium thompsonii</name>
    <dbReference type="NCBI Taxonomy" id="1633631"/>
    <lineage>
        <taxon>Bacteria</taxon>
        <taxon>Pseudomonadati</taxon>
        <taxon>Candidatus Kryptoniota</taxon>
        <taxon>Candidatus Kryptonium</taxon>
    </lineage>
</organism>
<accession>A0A0P1P5J0</accession>
<dbReference type="Proteomes" id="UP000182011">
    <property type="component" value="Unassembled WGS sequence"/>
</dbReference>
<dbReference type="AlphaFoldDB" id="A0A0P1NTM5"/>
<accession>A0A0P1NTM5</accession>
<evidence type="ECO:0000313" key="1">
    <source>
        <dbReference type="EMBL" id="CUU08586.1"/>
    </source>
</evidence>
<reference evidence="1 2" key="1">
    <citation type="submission" date="2015-11" db="EMBL/GenBank/DDBJ databases">
        <authorList>
            <person name="Zhang Y."/>
            <person name="Guo Z."/>
        </authorList>
    </citation>
    <scope>NUCLEOTIDE SEQUENCE [LARGE SCALE GENOMIC DNA]</scope>
    <source>
        <strain evidence="1">JGI-4</strain>
    </source>
</reference>
<accession>A0A0S4NBN8</accession>
<dbReference type="InterPro" id="IPR011050">
    <property type="entry name" value="Pectin_lyase_fold/virulence"/>
</dbReference>
<gene>
    <name evidence="1" type="ORF">JGI4_02128</name>
</gene>
<dbReference type="SUPFAM" id="SSF51126">
    <property type="entry name" value="Pectin lyase-like"/>
    <property type="match status" value="1"/>
</dbReference>
<accession>A0A0P1M122</accession>
<dbReference type="STRING" id="1633631.GCA_001442925_02121"/>
<dbReference type="RefSeq" id="WP_075457780.1">
    <property type="nucleotide sequence ID" value="NZ_CZVJ01000029.1"/>
</dbReference>
<name>A0A0P1NTM5_9BACT</name>
<accession>A0A0P1M064</accession>